<evidence type="ECO:0000313" key="4">
    <source>
        <dbReference type="Proteomes" id="UP000284476"/>
    </source>
</evidence>
<dbReference type="Proteomes" id="UP000284476">
    <property type="component" value="Unassembled WGS sequence"/>
</dbReference>
<evidence type="ECO:0000256" key="1">
    <source>
        <dbReference type="ARBA" id="ARBA00022491"/>
    </source>
</evidence>
<dbReference type="SUPFAM" id="SSF100950">
    <property type="entry name" value="NagB/RpiA/CoA transferase-like"/>
    <property type="match status" value="1"/>
</dbReference>
<dbReference type="InterPro" id="IPR037171">
    <property type="entry name" value="NagB/RpiA_transferase-like"/>
</dbReference>
<organism evidence="3 4">
    <name type="scientific">Paenirhodobacter populi</name>
    <dbReference type="NCBI Taxonomy" id="2306993"/>
    <lineage>
        <taxon>Bacteria</taxon>
        <taxon>Pseudomonadati</taxon>
        <taxon>Pseudomonadota</taxon>
        <taxon>Alphaproteobacteria</taxon>
        <taxon>Rhodobacterales</taxon>
        <taxon>Rhodobacter group</taxon>
        <taxon>Paenirhodobacter</taxon>
    </lineage>
</organism>
<evidence type="ECO:0000259" key="2">
    <source>
        <dbReference type="Pfam" id="PF00455"/>
    </source>
</evidence>
<dbReference type="Pfam" id="PF00455">
    <property type="entry name" value="DeoRC"/>
    <property type="match status" value="1"/>
</dbReference>
<feature type="domain" description="DeoR-like transcriptional repressor C-terminal sensor" evidence="2">
    <location>
        <begin position="1"/>
        <end position="127"/>
    </location>
</feature>
<gene>
    <name evidence="3" type="ORF">D2T30_09285</name>
</gene>
<dbReference type="InterPro" id="IPR014036">
    <property type="entry name" value="DeoR-like_C"/>
</dbReference>
<dbReference type="PANTHER" id="PTHR30363:SF4">
    <property type="entry name" value="GLYCEROL-3-PHOSPHATE REGULON REPRESSOR"/>
    <property type="match status" value="1"/>
</dbReference>
<protein>
    <recommendedName>
        <fullName evidence="2">DeoR-like transcriptional repressor C-terminal sensor domain-containing protein</fullName>
    </recommendedName>
</protein>
<dbReference type="AlphaFoldDB" id="A0A443JK80"/>
<reference evidence="3 4" key="2">
    <citation type="submission" date="2019-01" db="EMBL/GenBank/DDBJ databases">
        <authorList>
            <person name="Li Y."/>
        </authorList>
    </citation>
    <scope>NUCLEOTIDE SEQUENCE [LARGE SCALE GENOMIC DNA]</scope>
    <source>
        <strain evidence="3 4">SK2B-1</strain>
    </source>
</reference>
<comment type="caution">
    <text evidence="3">The sequence shown here is derived from an EMBL/GenBank/DDBJ whole genome shotgun (WGS) entry which is preliminary data.</text>
</comment>
<dbReference type="InterPro" id="IPR050313">
    <property type="entry name" value="Carb_Metab_HTH_regulators"/>
</dbReference>
<name>A0A443JK80_9RHOB</name>
<reference evidence="3 4" key="1">
    <citation type="submission" date="2019-01" db="EMBL/GenBank/DDBJ databases">
        <title>Sinorhodobacter populi sp. nov. isolated from the symptomatic bark tissue of Populus euramericana canker.</title>
        <authorList>
            <person name="Xu G."/>
        </authorList>
    </citation>
    <scope>NUCLEOTIDE SEQUENCE [LARGE SCALE GENOMIC DNA]</scope>
    <source>
        <strain evidence="3 4">SK2B-1</strain>
    </source>
</reference>
<dbReference type="EMBL" id="SAUZ01000010">
    <property type="protein sequence ID" value="RWR21037.1"/>
    <property type="molecule type" value="Genomic_DNA"/>
</dbReference>
<accession>A0A443JK80</accession>
<sequence>MAQALPQHSNLTVITNNINIVNILRFSPGCEIIVAGGTRRRADGGLLGNLTAQFFGQFKPDFAVMGCSAVDADGDMLDFDLSEVRVSQAILWQARRRFIVADHGKFHRSAPARIANLTDVDTLITDRHLRPRWKAV</sequence>
<keyword evidence="1" id="KW-0678">Repressor</keyword>
<evidence type="ECO:0000313" key="3">
    <source>
        <dbReference type="EMBL" id="RWR21037.1"/>
    </source>
</evidence>
<dbReference type="SMART" id="SM01134">
    <property type="entry name" value="DeoRC"/>
    <property type="match status" value="1"/>
</dbReference>
<proteinExistence type="predicted"/>
<dbReference type="PANTHER" id="PTHR30363">
    <property type="entry name" value="HTH-TYPE TRANSCRIPTIONAL REGULATOR SRLR-RELATED"/>
    <property type="match status" value="1"/>
</dbReference>